<dbReference type="InterPro" id="IPR009057">
    <property type="entry name" value="Homeodomain-like_sf"/>
</dbReference>
<dbReference type="InterPro" id="IPR050109">
    <property type="entry name" value="HTH-type_TetR-like_transc_reg"/>
</dbReference>
<evidence type="ECO:0000313" key="7">
    <source>
        <dbReference type="Proteomes" id="UP001575181"/>
    </source>
</evidence>
<sequence>MADPPSEERDDYHHGDLERSLIRAGRSLVEEGGPDALTLRAAARRSGVSHAAPYRHFEDREALLAAVAEEGFAEFRDALTEAARAEHLPGDRVRAMGEAYVAFGRSRPGLFRLMFGPAVADKCRHPALQKQARAAYRVIEEGVARAVADNGTDPSVATMSVWALVHGLASLFLDGQGPPELDTEPEALTRAVTEWFATAVTERPGGNDQTEAS</sequence>
<evidence type="ECO:0000256" key="4">
    <source>
        <dbReference type="PROSITE-ProRule" id="PRU00335"/>
    </source>
</evidence>
<protein>
    <submittedName>
        <fullName evidence="6">TetR/AcrR family transcriptional regulator</fullName>
    </submittedName>
</protein>
<dbReference type="SUPFAM" id="SSF48498">
    <property type="entry name" value="Tetracyclin repressor-like, C-terminal domain"/>
    <property type="match status" value="1"/>
</dbReference>
<dbReference type="PRINTS" id="PR00455">
    <property type="entry name" value="HTHTETR"/>
</dbReference>
<dbReference type="InterPro" id="IPR036271">
    <property type="entry name" value="Tet_transcr_reg_TetR-rel_C_sf"/>
</dbReference>
<reference evidence="6 7" key="1">
    <citation type="submission" date="2024-08" db="EMBL/GenBank/DDBJ databases">
        <title>Whole-genome sequencing of halo(alkali)philic microorganisms from hypersaline lakes.</title>
        <authorList>
            <person name="Sorokin D.Y."/>
            <person name="Merkel A.Y."/>
            <person name="Messina E."/>
            <person name="Yakimov M."/>
        </authorList>
    </citation>
    <scope>NUCLEOTIDE SEQUENCE [LARGE SCALE GENOMIC DNA]</scope>
    <source>
        <strain evidence="6 7">Cl-TMA</strain>
    </source>
</reference>
<keyword evidence="2 4" id="KW-0238">DNA-binding</keyword>
<proteinExistence type="predicted"/>
<dbReference type="Pfam" id="PF13305">
    <property type="entry name" value="TetR_C_33"/>
    <property type="match status" value="1"/>
</dbReference>
<gene>
    <name evidence="6" type="ORF">ACERLL_07490</name>
</gene>
<dbReference type="InterPro" id="IPR025996">
    <property type="entry name" value="MT1864/Rv1816-like_C"/>
</dbReference>
<dbReference type="EMBL" id="JBGUAW010000004">
    <property type="protein sequence ID" value="MFA9460666.1"/>
    <property type="molecule type" value="Genomic_DNA"/>
</dbReference>
<keyword evidence="1" id="KW-0805">Transcription regulation</keyword>
<dbReference type="Gene3D" id="1.10.357.10">
    <property type="entry name" value="Tetracycline Repressor, domain 2"/>
    <property type="match status" value="1"/>
</dbReference>
<evidence type="ECO:0000256" key="2">
    <source>
        <dbReference type="ARBA" id="ARBA00023125"/>
    </source>
</evidence>
<keyword evidence="3" id="KW-0804">Transcription</keyword>
<evidence type="ECO:0000256" key="3">
    <source>
        <dbReference type="ARBA" id="ARBA00023163"/>
    </source>
</evidence>
<accession>A0ABV4TTL9</accession>
<dbReference type="PANTHER" id="PTHR30055:SF239">
    <property type="entry name" value="TRANSCRIPTIONAL REGULATORY PROTEIN"/>
    <property type="match status" value="1"/>
</dbReference>
<dbReference type="PANTHER" id="PTHR30055">
    <property type="entry name" value="HTH-TYPE TRANSCRIPTIONAL REGULATOR RUTR"/>
    <property type="match status" value="1"/>
</dbReference>
<evidence type="ECO:0000256" key="1">
    <source>
        <dbReference type="ARBA" id="ARBA00023015"/>
    </source>
</evidence>
<feature type="DNA-binding region" description="H-T-H motif" evidence="4">
    <location>
        <begin position="38"/>
        <end position="57"/>
    </location>
</feature>
<organism evidence="6 7">
    <name type="scientific">Thiohalorhabdus methylotrophus</name>
    <dbReference type="NCBI Taxonomy" id="3242694"/>
    <lineage>
        <taxon>Bacteria</taxon>
        <taxon>Pseudomonadati</taxon>
        <taxon>Pseudomonadota</taxon>
        <taxon>Gammaproteobacteria</taxon>
        <taxon>Thiohalorhabdales</taxon>
        <taxon>Thiohalorhabdaceae</taxon>
        <taxon>Thiohalorhabdus</taxon>
    </lineage>
</organism>
<name>A0ABV4TTL9_9GAMM</name>
<feature type="domain" description="HTH tetR-type" evidence="5">
    <location>
        <begin position="15"/>
        <end position="75"/>
    </location>
</feature>
<keyword evidence="7" id="KW-1185">Reference proteome</keyword>
<dbReference type="Proteomes" id="UP001575181">
    <property type="component" value="Unassembled WGS sequence"/>
</dbReference>
<comment type="caution">
    <text evidence="6">The sequence shown here is derived from an EMBL/GenBank/DDBJ whole genome shotgun (WGS) entry which is preliminary data.</text>
</comment>
<dbReference type="PROSITE" id="PS50977">
    <property type="entry name" value="HTH_TETR_2"/>
    <property type="match status" value="1"/>
</dbReference>
<dbReference type="Pfam" id="PF00440">
    <property type="entry name" value="TetR_N"/>
    <property type="match status" value="1"/>
</dbReference>
<dbReference type="InterPro" id="IPR001647">
    <property type="entry name" value="HTH_TetR"/>
</dbReference>
<evidence type="ECO:0000313" key="6">
    <source>
        <dbReference type="EMBL" id="MFA9460666.1"/>
    </source>
</evidence>
<dbReference type="RefSeq" id="WP_373655447.1">
    <property type="nucleotide sequence ID" value="NZ_JBGUAW010000004.1"/>
</dbReference>
<evidence type="ECO:0000259" key="5">
    <source>
        <dbReference type="PROSITE" id="PS50977"/>
    </source>
</evidence>
<dbReference type="SUPFAM" id="SSF46689">
    <property type="entry name" value="Homeodomain-like"/>
    <property type="match status" value="1"/>
</dbReference>